<dbReference type="STRING" id="1797197.A2Y75_03870"/>
<evidence type="ECO:0008006" key="4">
    <source>
        <dbReference type="Google" id="ProtNLM"/>
    </source>
</evidence>
<dbReference type="AlphaFoldDB" id="A0A1F2WHL3"/>
<dbReference type="InterPro" id="IPR030688">
    <property type="entry name" value="MeTrfase_MtrA/MtxA"/>
</dbReference>
<protein>
    <recommendedName>
        <fullName evidence="4">Tetrahydromethanopterin S-methyltransferase subunit A</fullName>
    </recommendedName>
</protein>
<gene>
    <name evidence="2" type="ORF">A2Y75_03870</name>
</gene>
<name>A0A1F2WHL3_9ACTN</name>
<reference evidence="2 3" key="1">
    <citation type="journal article" date="2016" name="Nat. Commun.">
        <title>Thousands of microbial genomes shed light on interconnected biogeochemical processes in an aquifer system.</title>
        <authorList>
            <person name="Anantharaman K."/>
            <person name="Brown C.T."/>
            <person name="Hug L.A."/>
            <person name="Sharon I."/>
            <person name="Castelle C.J."/>
            <person name="Probst A.J."/>
            <person name="Thomas B.C."/>
            <person name="Singh A."/>
            <person name="Wilkins M.J."/>
            <person name="Karaoz U."/>
            <person name="Brodie E.L."/>
            <person name="Williams K.H."/>
            <person name="Hubbard S.S."/>
            <person name="Banfield J.F."/>
        </authorList>
    </citation>
    <scope>NUCLEOTIDE SEQUENCE [LARGE SCALE GENOMIC DNA]</scope>
</reference>
<dbReference type="EMBL" id="MELK01000047">
    <property type="protein sequence ID" value="OFW56347.1"/>
    <property type="molecule type" value="Genomic_DNA"/>
</dbReference>
<dbReference type="GO" id="GO:0016740">
    <property type="term" value="F:transferase activity"/>
    <property type="evidence" value="ECO:0007669"/>
    <property type="project" value="UniProtKB-KW"/>
</dbReference>
<evidence type="ECO:0000256" key="1">
    <source>
        <dbReference type="ARBA" id="ARBA00022679"/>
    </source>
</evidence>
<keyword evidence="1" id="KW-0808">Transferase</keyword>
<evidence type="ECO:0000313" key="3">
    <source>
        <dbReference type="Proteomes" id="UP000177876"/>
    </source>
</evidence>
<comment type="caution">
    <text evidence="2">The sequence shown here is derived from an EMBL/GenBank/DDBJ whole genome shotgun (WGS) entry which is preliminary data.</text>
</comment>
<dbReference type="NCBIfam" id="NF002126">
    <property type="entry name" value="PRK00964.1-4"/>
    <property type="match status" value="1"/>
</dbReference>
<evidence type="ECO:0000313" key="2">
    <source>
        <dbReference type="EMBL" id="OFW56347.1"/>
    </source>
</evidence>
<accession>A0A1F2WHL3</accession>
<dbReference type="Proteomes" id="UP000177876">
    <property type="component" value="Unassembled WGS sequence"/>
</dbReference>
<dbReference type="Pfam" id="PF04208">
    <property type="entry name" value="MtrA"/>
    <property type="match status" value="1"/>
</dbReference>
<organism evidence="2 3">
    <name type="scientific">Candidatus Solincola sediminis</name>
    <dbReference type="NCBI Taxonomy" id="1797199"/>
    <lineage>
        <taxon>Bacteria</taxon>
        <taxon>Bacillati</taxon>
        <taxon>Actinomycetota</taxon>
        <taxon>Candidatus Geothermincolia</taxon>
        <taxon>Candidatus Geothermincolales</taxon>
        <taxon>Candidatus Geothermincolaceae</taxon>
        <taxon>Candidatus Solincola</taxon>
    </lineage>
</organism>
<sequence length="230" mass="26062">MLKVDPHADYPPEEGCYIRGNDRSPVAVCIVLKWDQDKVPPEIEQLIRVGAESGAALSGSLQTENIGLEKIICNVVANPNIRYLVLGGPESDGHLTGEAVKALFRNGVDEKKRIIGTESPHPFLFNISAEMIHRFLDQLTLVDLQFQGEPDLIRQAVWSCYQEEPVSFRGQNLYDYGAFPEPPLSGRITWKITQPWGEPKDENEREAKKRAFALMDMIRERTRKKRDDDS</sequence>
<proteinExistence type="predicted"/>